<dbReference type="EMBL" id="JAZAVJ010000117">
    <property type="protein sequence ID" value="KAK7413849.1"/>
    <property type="molecule type" value="Genomic_DNA"/>
</dbReference>
<evidence type="ECO:0000313" key="1">
    <source>
        <dbReference type="EMBL" id="KAK7413849.1"/>
    </source>
</evidence>
<keyword evidence="2" id="KW-1185">Reference proteome</keyword>
<proteinExistence type="predicted"/>
<organism evidence="1 2">
    <name type="scientific">Neonectria punicea</name>
    <dbReference type="NCBI Taxonomy" id="979145"/>
    <lineage>
        <taxon>Eukaryota</taxon>
        <taxon>Fungi</taxon>
        <taxon>Dikarya</taxon>
        <taxon>Ascomycota</taxon>
        <taxon>Pezizomycotina</taxon>
        <taxon>Sordariomycetes</taxon>
        <taxon>Hypocreomycetidae</taxon>
        <taxon>Hypocreales</taxon>
        <taxon>Nectriaceae</taxon>
        <taxon>Neonectria</taxon>
    </lineage>
</organism>
<gene>
    <name evidence="1" type="ORF">QQX98_007266</name>
</gene>
<accession>A0ABR1GYD8</accession>
<dbReference type="Proteomes" id="UP001498476">
    <property type="component" value="Unassembled WGS sequence"/>
</dbReference>
<reference evidence="1 2" key="1">
    <citation type="journal article" date="2025" name="Microbiol. Resour. Announc.">
        <title>Draft genome sequences for Neonectria magnoliae and Neonectria punicea, canker pathogens of Liriodendron tulipifera and Acer saccharum in West Virginia.</title>
        <authorList>
            <person name="Petronek H.M."/>
            <person name="Kasson M.T."/>
            <person name="Metheny A.M."/>
            <person name="Stauder C.M."/>
            <person name="Lovett B."/>
            <person name="Lynch S.C."/>
            <person name="Garnas J.R."/>
            <person name="Kasson L.R."/>
            <person name="Stajich J.E."/>
        </authorList>
    </citation>
    <scope>NUCLEOTIDE SEQUENCE [LARGE SCALE GENOMIC DNA]</scope>
    <source>
        <strain evidence="1 2">NRRL 64653</strain>
    </source>
</reference>
<comment type="caution">
    <text evidence="1">The sequence shown here is derived from an EMBL/GenBank/DDBJ whole genome shotgun (WGS) entry which is preliminary data.</text>
</comment>
<evidence type="ECO:0000313" key="2">
    <source>
        <dbReference type="Proteomes" id="UP001498476"/>
    </source>
</evidence>
<protein>
    <submittedName>
        <fullName evidence="1">Uncharacterized protein</fullName>
    </submittedName>
</protein>
<sequence>MVHQEIYVVARVCGYYRRLAVAKHINSASENVIRTCLRLIAIFSEPSNRLALKQELAMAVDFFENGRPPGQVTFRLRDPSILDEDLPCPFPFVTTCLFLGTGYQATTGQVQRSPERSMISSIVQSLVGNITWDTIGLTMRQELNVPVPLLWTVFPFSQSAFFMVFNPKVFLGPDKLWPSPISGTPPYREPLKYGPLTSLRHQAAAKLFQYMLSTPEFDLSLLDEVKTMPGFQRLAKEYLLANPNQVGIVPTSGHVLRIAFAGDTSLEWHLFPNISSEALKVAFSGEDFSGVVEISLPPPSAPDTPGEFVKALSALGSLDNLQILDHPARMDDTMSLELYKSLVLSASNLVKRKLVLTGPYSCGLREKLWLPMRDGPKPLPAFPVLQMLMIHEETMDEELDYCLYLGDVFLNPVKFVLGFLQFIWSIFPVDPVLEVSDQIAMRTFARSPSSLDHDSISEIGPIPAEINAVFDRSVQMSSNLLCPMMRDLTPDTWTVMLLRMGHGIETTHFEYAFVRSKSDIQVAPETWRGTDIMPSEIEAISIEEFLQLTAPGIDSSKVSAYLEKTRQSLLARARGNRPVSIEERPPIRLLDIEKVCKLLTTSMTREWERANSPFDVSDADDVMEED</sequence>
<name>A0ABR1GYD8_9HYPO</name>